<sequence>MSTFDMVNIADLDLLAQVRERSDEMVVAVLGDAEATRLHGRPPVVPESERLGLVGALRNLGQVVLCHSIDDIPSGGEVTVYTDEELLVDRADVLLTPARRSASAELRNALDHGHVVTQEVSA</sequence>
<dbReference type="Pfam" id="PF01467">
    <property type="entry name" value="CTP_transf_like"/>
    <property type="match status" value="1"/>
</dbReference>
<feature type="domain" description="Cytidyltransferase-like" evidence="1">
    <location>
        <begin position="3"/>
        <end position="63"/>
    </location>
</feature>
<comment type="caution">
    <text evidence="2">The sequence shown here is derived from an EMBL/GenBank/DDBJ whole genome shotgun (WGS) entry which is preliminary data.</text>
</comment>
<proteinExistence type="predicted"/>
<dbReference type="Proteomes" id="UP001597326">
    <property type="component" value="Unassembled WGS sequence"/>
</dbReference>
<dbReference type="RefSeq" id="WP_343872206.1">
    <property type="nucleotide sequence ID" value="NZ_BAAAIX010000007.1"/>
</dbReference>
<dbReference type="Gene3D" id="3.40.50.620">
    <property type="entry name" value="HUPs"/>
    <property type="match status" value="1"/>
</dbReference>
<reference evidence="3" key="1">
    <citation type="journal article" date="2019" name="Int. J. Syst. Evol. Microbiol.">
        <title>The Global Catalogue of Microorganisms (GCM) 10K type strain sequencing project: providing services to taxonomists for standard genome sequencing and annotation.</title>
        <authorList>
            <consortium name="The Broad Institute Genomics Platform"/>
            <consortium name="The Broad Institute Genome Sequencing Center for Infectious Disease"/>
            <person name="Wu L."/>
            <person name="Ma J."/>
        </authorList>
    </citation>
    <scope>NUCLEOTIDE SEQUENCE [LARGE SCALE GENOMIC DNA]</scope>
    <source>
        <strain evidence="3">CAIM 431</strain>
    </source>
</reference>
<accession>A0ABW4RUY9</accession>
<evidence type="ECO:0000313" key="3">
    <source>
        <dbReference type="Proteomes" id="UP001597326"/>
    </source>
</evidence>
<evidence type="ECO:0000259" key="1">
    <source>
        <dbReference type="Pfam" id="PF01467"/>
    </source>
</evidence>
<organism evidence="2 3">
    <name type="scientific">Luteococcus peritonei</name>
    <dbReference type="NCBI Taxonomy" id="88874"/>
    <lineage>
        <taxon>Bacteria</taxon>
        <taxon>Bacillati</taxon>
        <taxon>Actinomycetota</taxon>
        <taxon>Actinomycetes</taxon>
        <taxon>Propionibacteriales</taxon>
        <taxon>Propionibacteriaceae</taxon>
        <taxon>Luteococcus</taxon>
    </lineage>
</organism>
<protein>
    <recommendedName>
        <fullName evidence="1">Cytidyltransferase-like domain-containing protein</fullName>
    </recommendedName>
</protein>
<dbReference type="InterPro" id="IPR004821">
    <property type="entry name" value="Cyt_trans-like"/>
</dbReference>
<dbReference type="SUPFAM" id="SSF52374">
    <property type="entry name" value="Nucleotidylyl transferase"/>
    <property type="match status" value="1"/>
</dbReference>
<gene>
    <name evidence="2" type="ORF">ACFSCS_03325</name>
</gene>
<keyword evidence="3" id="KW-1185">Reference proteome</keyword>
<dbReference type="InterPro" id="IPR014729">
    <property type="entry name" value="Rossmann-like_a/b/a_fold"/>
</dbReference>
<dbReference type="EMBL" id="JBHUFZ010000008">
    <property type="protein sequence ID" value="MFD1889218.1"/>
    <property type="molecule type" value="Genomic_DNA"/>
</dbReference>
<evidence type="ECO:0000313" key="2">
    <source>
        <dbReference type="EMBL" id="MFD1889218.1"/>
    </source>
</evidence>
<name>A0ABW4RUY9_9ACTN</name>